<sequence>MIRIPFIVAVAAAFSRGALAAFGLTSSSTSYTVDTGGDLVYVISKSTGDITSLKYKGVEYQGTAKNTAINSGLGSSTVTGETVNGYIKITVASSGNPVTQYFVAKNGDPTIYMGTYITGEVDPGELRWLARLRTNLLPTGVHGNVGDTRGCTAFEGKDTFKCSNGETRCKMYTSDRFIDDQVHCVTGSNVALCMIMPGVAYETSSGGPFMRDINGQTSDDEQELYWYMNSGHVRTEAWRFGLMGPYARIAICVSYSLLEPKLFVELQFFRQALGRCDVYVSTFRSTSYQYLLIICTSSNGGTPSANLDTSFFESLNIKGYVPSSQRGSVSGTASGVPSNFKSVVHWYNSQAQYWTYADSTTGAYKSPLMKPGAYTMKLYKGEYEVSSDSVTVTAGGAATKNIASKEAQRTPIFRIGEFDGEPFDLKNGDKITRMHPSDTRMSSWSGTYTVGSSSANAFPMAIWSKQGSPATINFDLASSQVKELTLHIGTTLSFKGGRPIPKIGSWTGSDPGAPKLIDSRGVTRGAYHGYNEQYTWSVPASALKAGANTLTISVGGSGDATWLSANFIFDAVELY</sequence>
<dbReference type="SUPFAM" id="SSF49452">
    <property type="entry name" value="Starch-binding domain-like"/>
    <property type="match status" value="1"/>
</dbReference>
<dbReference type="Gene3D" id="2.70.98.10">
    <property type="match status" value="1"/>
</dbReference>
<comment type="caution">
    <text evidence="16">The sequence shown here is derived from an EMBL/GenBank/DDBJ whole genome shotgun (WGS) entry which is preliminary data.</text>
</comment>
<organism evidence="16 17">
    <name type="scientific">Phomopsis amygdali</name>
    <name type="common">Fusicoccum amygdali</name>
    <dbReference type="NCBI Taxonomy" id="1214568"/>
    <lineage>
        <taxon>Eukaryota</taxon>
        <taxon>Fungi</taxon>
        <taxon>Dikarya</taxon>
        <taxon>Ascomycota</taxon>
        <taxon>Pezizomycotina</taxon>
        <taxon>Sordariomycetes</taxon>
        <taxon>Sordariomycetidae</taxon>
        <taxon>Diaporthales</taxon>
        <taxon>Diaporthaceae</taxon>
        <taxon>Diaporthe</taxon>
    </lineage>
</organism>
<protein>
    <recommendedName>
        <fullName evidence="4">rhamnogalacturonan endolyase</fullName>
        <ecNumber evidence="4">4.2.2.23</ecNumber>
    </recommendedName>
</protein>
<dbReference type="GO" id="GO:0045490">
    <property type="term" value="P:pectin catabolic process"/>
    <property type="evidence" value="ECO:0007669"/>
    <property type="project" value="TreeGrafter"/>
</dbReference>
<keyword evidence="9" id="KW-0119">Carbohydrate metabolism</keyword>
<evidence type="ECO:0000256" key="10">
    <source>
        <dbReference type="ARBA" id="ARBA00023316"/>
    </source>
</evidence>
<keyword evidence="10" id="KW-0961">Cell wall biogenesis/degradation</keyword>
<feature type="signal peptide" evidence="12">
    <location>
        <begin position="1"/>
        <end position="20"/>
    </location>
</feature>
<name>A0AAD9SSH2_PHOAM</name>
<keyword evidence="6 12" id="KW-0732">Signal</keyword>
<dbReference type="EC" id="4.2.2.23" evidence="4"/>
<dbReference type="AlphaFoldDB" id="A0AAD9SSH2"/>
<dbReference type="CDD" id="cd10316">
    <property type="entry name" value="RGL4_M"/>
    <property type="match status" value="1"/>
</dbReference>
<evidence type="ECO:0000259" key="15">
    <source>
        <dbReference type="Pfam" id="PF14686"/>
    </source>
</evidence>
<dbReference type="GO" id="GO:0102210">
    <property type="term" value="F:rhamnogalacturonan endolyase activity"/>
    <property type="evidence" value="ECO:0007669"/>
    <property type="project" value="UniProtKB-EC"/>
</dbReference>
<evidence type="ECO:0000256" key="7">
    <source>
        <dbReference type="ARBA" id="ARBA00023157"/>
    </source>
</evidence>
<dbReference type="InterPro" id="IPR008979">
    <property type="entry name" value="Galactose-bd-like_sf"/>
</dbReference>
<evidence type="ECO:0000259" key="13">
    <source>
        <dbReference type="Pfam" id="PF09284"/>
    </source>
</evidence>
<dbReference type="Gene3D" id="2.60.120.260">
    <property type="entry name" value="Galactose-binding domain-like"/>
    <property type="match status" value="1"/>
</dbReference>
<keyword evidence="5" id="KW-0964">Secreted</keyword>
<accession>A0AAD9SSH2</accession>
<keyword evidence="8" id="KW-0456">Lyase</keyword>
<evidence type="ECO:0000256" key="8">
    <source>
        <dbReference type="ARBA" id="ARBA00023239"/>
    </source>
</evidence>
<dbReference type="Gene3D" id="2.60.40.1120">
    <property type="entry name" value="Carboxypeptidase-like, regulatory domain"/>
    <property type="match status" value="1"/>
</dbReference>
<evidence type="ECO:0000256" key="12">
    <source>
        <dbReference type="SAM" id="SignalP"/>
    </source>
</evidence>
<dbReference type="PANTHER" id="PTHR36574:SF1">
    <property type="entry name" value="RHAMNOGALACTURONATE LYASE-RELATED"/>
    <property type="match status" value="1"/>
</dbReference>
<dbReference type="Pfam" id="PF14683">
    <property type="entry name" value="CBM-like"/>
    <property type="match status" value="1"/>
</dbReference>
<evidence type="ECO:0000256" key="5">
    <source>
        <dbReference type="ARBA" id="ARBA00022525"/>
    </source>
</evidence>
<dbReference type="InterPro" id="IPR029413">
    <property type="entry name" value="RG-lyase_II"/>
</dbReference>
<keyword evidence="17" id="KW-1185">Reference proteome</keyword>
<dbReference type="CDD" id="cd10317">
    <property type="entry name" value="RGL4_C"/>
    <property type="match status" value="1"/>
</dbReference>
<feature type="domain" description="Rhamnogalacturonase B N-terminal" evidence="13">
    <location>
        <begin position="22"/>
        <end position="247"/>
    </location>
</feature>
<keyword evidence="7" id="KW-1015">Disulfide bond</keyword>
<evidence type="ECO:0000256" key="4">
    <source>
        <dbReference type="ARBA" id="ARBA00012437"/>
    </source>
</evidence>
<comment type="subcellular location">
    <subcellularLocation>
        <location evidence="2">Secreted</location>
    </subcellularLocation>
</comment>
<dbReference type="EMBL" id="JAUJFL010000001">
    <property type="protein sequence ID" value="KAK2615073.1"/>
    <property type="molecule type" value="Genomic_DNA"/>
</dbReference>
<dbReference type="CDD" id="cd10320">
    <property type="entry name" value="RGL4_N"/>
    <property type="match status" value="1"/>
</dbReference>
<evidence type="ECO:0000256" key="3">
    <source>
        <dbReference type="ARBA" id="ARBA00010418"/>
    </source>
</evidence>
<reference evidence="16" key="1">
    <citation type="submission" date="2023-06" db="EMBL/GenBank/DDBJ databases">
        <authorList>
            <person name="Noh H."/>
        </authorList>
    </citation>
    <scope>NUCLEOTIDE SEQUENCE</scope>
    <source>
        <strain evidence="16">DUCC20226</strain>
    </source>
</reference>
<evidence type="ECO:0000256" key="6">
    <source>
        <dbReference type="ARBA" id="ARBA00022729"/>
    </source>
</evidence>
<feature type="chain" id="PRO_5042133576" description="rhamnogalacturonan endolyase" evidence="12">
    <location>
        <begin position="21"/>
        <end position="575"/>
    </location>
</feature>
<comment type="similarity">
    <text evidence="3">Belongs to the polysaccharide lyase 4 family.</text>
</comment>
<dbReference type="Proteomes" id="UP001265746">
    <property type="component" value="Unassembled WGS sequence"/>
</dbReference>
<evidence type="ECO:0000256" key="9">
    <source>
        <dbReference type="ARBA" id="ARBA00023277"/>
    </source>
</evidence>
<dbReference type="PANTHER" id="PTHR36574">
    <property type="entry name" value="RHAMNOGALACTURONATE LYASE-RELATED"/>
    <property type="match status" value="1"/>
</dbReference>
<keyword evidence="11" id="KW-0624">Polysaccharide degradation</keyword>
<dbReference type="InterPro" id="IPR014718">
    <property type="entry name" value="GH-type_carb-bd"/>
</dbReference>
<evidence type="ECO:0000313" key="16">
    <source>
        <dbReference type="EMBL" id="KAK2615073.1"/>
    </source>
</evidence>
<dbReference type="InterPro" id="IPR011013">
    <property type="entry name" value="Gal_mutarotase_sf_dom"/>
</dbReference>
<dbReference type="SUPFAM" id="SSF49785">
    <property type="entry name" value="Galactose-binding domain-like"/>
    <property type="match status" value="1"/>
</dbReference>
<evidence type="ECO:0000256" key="1">
    <source>
        <dbReference type="ARBA" id="ARBA00001324"/>
    </source>
</evidence>
<comment type="catalytic activity">
    <reaction evidence="1">
        <text>Endotype eliminative cleavage of L-alpha-rhamnopyranosyl-(1-&gt;4)-alpha-D-galactopyranosyluronic acid bonds of rhamnogalacturonan I domains in ramified hairy regions of pectin leaving L-rhamnopyranose at the reducing end and 4-deoxy-4,5-unsaturated D-galactopyranosyluronic acid at the non-reducing end.</text>
        <dbReference type="EC" id="4.2.2.23"/>
    </reaction>
</comment>
<dbReference type="SUPFAM" id="SSF74650">
    <property type="entry name" value="Galactose mutarotase-like"/>
    <property type="match status" value="1"/>
</dbReference>
<dbReference type="InterPro" id="IPR015364">
    <property type="entry name" value="RhgB_N"/>
</dbReference>
<dbReference type="GO" id="GO:0071555">
    <property type="term" value="P:cell wall organization"/>
    <property type="evidence" value="ECO:0007669"/>
    <property type="project" value="UniProtKB-KW"/>
</dbReference>
<dbReference type="GO" id="GO:0030246">
    <property type="term" value="F:carbohydrate binding"/>
    <property type="evidence" value="ECO:0007669"/>
    <property type="project" value="InterPro"/>
</dbReference>
<evidence type="ECO:0000259" key="14">
    <source>
        <dbReference type="Pfam" id="PF14683"/>
    </source>
</evidence>
<feature type="domain" description="Rhamnogalacturonan lyase" evidence="14">
    <location>
        <begin position="412"/>
        <end position="574"/>
    </location>
</feature>
<gene>
    <name evidence="16" type="ORF">N8I77_001849</name>
</gene>
<dbReference type="InterPro" id="IPR013784">
    <property type="entry name" value="Carb-bd-like_fold"/>
</dbReference>
<dbReference type="Pfam" id="PF14686">
    <property type="entry name" value="fn3_3"/>
    <property type="match status" value="1"/>
</dbReference>
<dbReference type="InterPro" id="IPR016590">
    <property type="entry name" value="Rhamnogalacturonase_B"/>
</dbReference>
<proteinExistence type="inferred from homology"/>
<dbReference type="Pfam" id="PF09284">
    <property type="entry name" value="RhgB_N"/>
    <property type="match status" value="1"/>
</dbReference>
<evidence type="ECO:0000256" key="11">
    <source>
        <dbReference type="ARBA" id="ARBA00023326"/>
    </source>
</evidence>
<dbReference type="InterPro" id="IPR029411">
    <property type="entry name" value="RG-lyase_III"/>
</dbReference>
<evidence type="ECO:0000256" key="2">
    <source>
        <dbReference type="ARBA" id="ARBA00004613"/>
    </source>
</evidence>
<feature type="domain" description="Rhamnogalacturonan lyase" evidence="15">
    <location>
        <begin position="325"/>
        <end position="399"/>
    </location>
</feature>
<evidence type="ECO:0000313" key="17">
    <source>
        <dbReference type="Proteomes" id="UP001265746"/>
    </source>
</evidence>
<dbReference type="GO" id="GO:0005576">
    <property type="term" value="C:extracellular region"/>
    <property type="evidence" value="ECO:0007669"/>
    <property type="project" value="UniProtKB-SubCell"/>
</dbReference>